<dbReference type="EMBL" id="ML170243">
    <property type="protein sequence ID" value="TDL16434.1"/>
    <property type="molecule type" value="Genomic_DNA"/>
</dbReference>
<name>A0A4Y7PLY7_9AGAM</name>
<sequence>MTCGSWEQTKVQRVRRFHARHVFIRHPWLAASAPPTVRPQPSTHAMDAPTFPCTYSTIAAHTSLHSYSHRSFKTAAIEIIIQTVH</sequence>
<dbReference type="AlphaFoldDB" id="A0A4Y7PLY7"/>
<dbReference type="VEuPathDB" id="FungiDB:BD410DRAFT_622726"/>
<keyword evidence="2" id="KW-1185">Reference proteome</keyword>
<proteinExistence type="predicted"/>
<accession>A0A4Y7PLY7</accession>
<gene>
    <name evidence="1" type="ORF">BD410DRAFT_622726</name>
</gene>
<dbReference type="Proteomes" id="UP000294933">
    <property type="component" value="Unassembled WGS sequence"/>
</dbReference>
<evidence type="ECO:0000313" key="2">
    <source>
        <dbReference type="Proteomes" id="UP000294933"/>
    </source>
</evidence>
<organism evidence="1 2">
    <name type="scientific">Rickenella mellea</name>
    <dbReference type="NCBI Taxonomy" id="50990"/>
    <lineage>
        <taxon>Eukaryota</taxon>
        <taxon>Fungi</taxon>
        <taxon>Dikarya</taxon>
        <taxon>Basidiomycota</taxon>
        <taxon>Agaricomycotina</taxon>
        <taxon>Agaricomycetes</taxon>
        <taxon>Hymenochaetales</taxon>
        <taxon>Rickenellaceae</taxon>
        <taxon>Rickenella</taxon>
    </lineage>
</organism>
<evidence type="ECO:0000313" key="1">
    <source>
        <dbReference type="EMBL" id="TDL16434.1"/>
    </source>
</evidence>
<reference evidence="1 2" key="1">
    <citation type="submission" date="2018-06" db="EMBL/GenBank/DDBJ databases">
        <title>A transcriptomic atlas of mushroom development highlights an independent origin of complex multicellularity.</title>
        <authorList>
            <consortium name="DOE Joint Genome Institute"/>
            <person name="Krizsan K."/>
            <person name="Almasi E."/>
            <person name="Merenyi Z."/>
            <person name="Sahu N."/>
            <person name="Viragh M."/>
            <person name="Koszo T."/>
            <person name="Mondo S."/>
            <person name="Kiss B."/>
            <person name="Balint B."/>
            <person name="Kues U."/>
            <person name="Barry K."/>
            <person name="Hegedus J.C."/>
            <person name="Henrissat B."/>
            <person name="Johnson J."/>
            <person name="Lipzen A."/>
            <person name="Ohm R."/>
            <person name="Nagy I."/>
            <person name="Pangilinan J."/>
            <person name="Yan J."/>
            <person name="Xiong Y."/>
            <person name="Grigoriev I.V."/>
            <person name="Hibbett D.S."/>
            <person name="Nagy L.G."/>
        </authorList>
    </citation>
    <scope>NUCLEOTIDE SEQUENCE [LARGE SCALE GENOMIC DNA]</scope>
    <source>
        <strain evidence="1 2">SZMC22713</strain>
    </source>
</reference>
<protein>
    <submittedName>
        <fullName evidence="1">Uncharacterized protein</fullName>
    </submittedName>
</protein>